<proteinExistence type="predicted"/>
<keyword evidence="2" id="KW-1185">Reference proteome</keyword>
<protein>
    <submittedName>
        <fullName evidence="1">Uncharacterized protein</fullName>
    </submittedName>
</protein>
<dbReference type="Proteomes" id="UP000249542">
    <property type="component" value="Unassembled WGS sequence"/>
</dbReference>
<gene>
    <name evidence="1" type="ORF">LX95_01296</name>
</gene>
<organism evidence="1 2">
    <name type="scientific">Mesonia algae</name>
    <dbReference type="NCBI Taxonomy" id="213248"/>
    <lineage>
        <taxon>Bacteria</taxon>
        <taxon>Pseudomonadati</taxon>
        <taxon>Bacteroidota</taxon>
        <taxon>Flavobacteriia</taxon>
        <taxon>Flavobacteriales</taxon>
        <taxon>Flavobacteriaceae</taxon>
        <taxon>Mesonia</taxon>
    </lineage>
</organism>
<name>A0A2W7I968_9FLAO</name>
<comment type="caution">
    <text evidence="1">The sequence shown here is derived from an EMBL/GenBank/DDBJ whole genome shotgun (WGS) entry which is preliminary data.</text>
</comment>
<dbReference type="EMBL" id="QKYV01000003">
    <property type="protein sequence ID" value="PZW41615.1"/>
    <property type="molecule type" value="Genomic_DNA"/>
</dbReference>
<sequence length="119" mass="12737">MQKPEYKTQLVVVNAGSNEGQSKITIPAGQNVYVGATKAGGDTDKLVRLQLEENGTTIHDAMNVAWYNGNNGSFRQRAIDLGSYKGGSELTLRAITTASLTAKATIEVVFEISKEGQTC</sequence>
<dbReference type="RefSeq" id="WP_111540620.1">
    <property type="nucleotide sequence ID" value="NZ_QKYV01000003.1"/>
</dbReference>
<evidence type="ECO:0000313" key="2">
    <source>
        <dbReference type="Proteomes" id="UP000249542"/>
    </source>
</evidence>
<accession>A0A2W7I968</accession>
<evidence type="ECO:0000313" key="1">
    <source>
        <dbReference type="EMBL" id="PZW41615.1"/>
    </source>
</evidence>
<reference evidence="1 2" key="1">
    <citation type="submission" date="2018-06" db="EMBL/GenBank/DDBJ databases">
        <title>Genomic Encyclopedia of Archaeal and Bacterial Type Strains, Phase II (KMG-II): from individual species to whole genera.</title>
        <authorList>
            <person name="Goeker M."/>
        </authorList>
    </citation>
    <scope>NUCLEOTIDE SEQUENCE [LARGE SCALE GENOMIC DNA]</scope>
    <source>
        <strain evidence="1 2">DSM 15361</strain>
    </source>
</reference>
<dbReference type="AlphaFoldDB" id="A0A2W7I968"/>